<dbReference type="EMBL" id="CP006569">
    <property type="protein sequence ID" value="AHF78031.1"/>
    <property type="molecule type" value="Genomic_DNA"/>
</dbReference>
<dbReference type="KEGG" id="sod:Sant_3025"/>
<name>W0HW10_9GAMM</name>
<gene>
    <name evidence="4" type="ORF">Sant_3025</name>
</gene>
<dbReference type="HOGENOM" id="CLU_100508_0_0_6"/>
<dbReference type="InterPro" id="IPR021658">
    <property type="entry name" value="DUF3251"/>
</dbReference>
<proteinExistence type="predicted"/>
<feature type="domain" description="DUF3251" evidence="3">
    <location>
        <begin position="26"/>
        <end position="180"/>
    </location>
</feature>
<dbReference type="PROSITE" id="PS51257">
    <property type="entry name" value="PROKAR_LIPOPROTEIN"/>
    <property type="match status" value="1"/>
</dbReference>
<evidence type="ECO:0000259" key="3">
    <source>
        <dbReference type="Pfam" id="PF11622"/>
    </source>
</evidence>
<dbReference type="Proteomes" id="UP000019028">
    <property type="component" value="Chromosome"/>
</dbReference>
<keyword evidence="4" id="KW-0449">Lipoprotein</keyword>
<dbReference type="AlphaFoldDB" id="W0HW10"/>
<dbReference type="Gene3D" id="2.60.40.1620">
    <property type="entry name" value="Lipoprotein YajI-like"/>
    <property type="match status" value="1"/>
</dbReference>
<feature type="coiled-coil region" evidence="1">
    <location>
        <begin position="29"/>
        <end position="63"/>
    </location>
</feature>
<keyword evidence="5" id="KW-1185">Reference proteome</keyword>
<sequence>MTISYRASYAVAALLVLTGCASREEAQQVPKLRSEVGHLNQRLQTLTNQAAALVAQNEQNQQSTRGIYLYPAAKTAADVQSEAGKLRVSISQVEAEASGSRAQLHIRSADSAALMPLHGIVDWGQVDAATGKPLTADALSQPISVPASLLPRTEATIELRMSGLTPEQVGFIRLHDIQPDTPQNPPAADATKPVGSQ</sequence>
<dbReference type="InterPro" id="IPR037125">
    <property type="entry name" value="YajI-like_sf"/>
</dbReference>
<keyword evidence="1" id="KW-0175">Coiled coil</keyword>
<dbReference type="RefSeq" id="WP_025423167.1">
    <property type="nucleotide sequence ID" value="NZ_CAUIKD010000009.1"/>
</dbReference>
<dbReference type="OrthoDB" id="6504692at2"/>
<accession>W0HW10</accession>
<dbReference type="Pfam" id="PF11622">
    <property type="entry name" value="DUF3251"/>
    <property type="match status" value="1"/>
</dbReference>
<reference evidence="4 5" key="1">
    <citation type="journal article" date="2014" name="Genome Biol. Evol.">
        <title>Genome degeneration and adaptation in a nascent stage of symbiosis.</title>
        <authorList>
            <person name="Oakeson K.F."/>
            <person name="Gil R."/>
            <person name="Clayton A.L."/>
            <person name="Dunn D.M."/>
            <person name="von Niederhausern A.C."/>
            <person name="Hamil C."/>
            <person name="Aoyagi A."/>
            <person name="Duval B."/>
            <person name="Baca A."/>
            <person name="Silva F.J."/>
            <person name="Vallier A."/>
            <person name="Jackson D.G."/>
            <person name="Latorre A."/>
            <person name="Weiss R.B."/>
            <person name="Heddi A."/>
            <person name="Moya A."/>
            <person name="Dale C."/>
        </authorList>
    </citation>
    <scope>NUCLEOTIDE SEQUENCE [LARGE SCALE GENOMIC DNA]</scope>
    <source>
        <strain evidence="4 5">HS1</strain>
    </source>
</reference>
<protein>
    <submittedName>
        <fullName evidence="4">Putative lipoprotein</fullName>
    </submittedName>
</protein>
<evidence type="ECO:0000256" key="1">
    <source>
        <dbReference type="SAM" id="Coils"/>
    </source>
</evidence>
<dbReference type="PATRIC" id="fig|1239307.3.peg.3327"/>
<dbReference type="NCBIfam" id="NF008575">
    <property type="entry name" value="PRK11530.1"/>
    <property type="match status" value="1"/>
</dbReference>
<organism evidence="4 5">
    <name type="scientific">Sodalis praecaptivus</name>
    <dbReference type="NCBI Taxonomy" id="1239307"/>
    <lineage>
        <taxon>Bacteria</taxon>
        <taxon>Pseudomonadati</taxon>
        <taxon>Pseudomonadota</taxon>
        <taxon>Gammaproteobacteria</taxon>
        <taxon>Enterobacterales</taxon>
        <taxon>Bruguierivoracaceae</taxon>
        <taxon>Sodalis</taxon>
    </lineage>
</organism>
<feature type="region of interest" description="Disordered" evidence="2">
    <location>
        <begin position="176"/>
        <end position="197"/>
    </location>
</feature>
<evidence type="ECO:0000313" key="5">
    <source>
        <dbReference type="Proteomes" id="UP000019028"/>
    </source>
</evidence>
<evidence type="ECO:0000313" key="4">
    <source>
        <dbReference type="EMBL" id="AHF78031.1"/>
    </source>
</evidence>
<evidence type="ECO:0000256" key="2">
    <source>
        <dbReference type="SAM" id="MobiDB-lite"/>
    </source>
</evidence>